<dbReference type="AlphaFoldDB" id="A0AAE0CJT7"/>
<comment type="caution">
    <text evidence="9">The sequence shown here is derived from an EMBL/GenBank/DDBJ whole genome shotgun (WGS) entry which is preliminary data.</text>
</comment>
<dbReference type="GO" id="GO:0042301">
    <property type="term" value="F:phosphate ion binding"/>
    <property type="evidence" value="ECO:0007669"/>
    <property type="project" value="InterPro"/>
</dbReference>
<evidence type="ECO:0000256" key="1">
    <source>
        <dbReference type="ARBA" id="ARBA00004581"/>
    </source>
</evidence>
<dbReference type="GO" id="GO:0050821">
    <property type="term" value="P:protein stabilization"/>
    <property type="evidence" value="ECO:0007669"/>
    <property type="project" value="InterPro"/>
</dbReference>
<dbReference type="InterPro" id="IPR036863">
    <property type="entry name" value="PSII_PsbH_sf"/>
</dbReference>
<keyword evidence="3" id="KW-0597">Phosphoprotein</keyword>
<evidence type="ECO:0000313" key="9">
    <source>
        <dbReference type="EMBL" id="KAK2653188.1"/>
    </source>
</evidence>
<dbReference type="GO" id="GO:0009535">
    <property type="term" value="C:chloroplast thylakoid membrane"/>
    <property type="evidence" value="ECO:0007669"/>
    <property type="project" value="UniProtKB-SubCell"/>
</dbReference>
<dbReference type="SUPFAM" id="SSF161025">
    <property type="entry name" value="Photosystem II 10 kDa phosphoprotein PsbH"/>
    <property type="match status" value="1"/>
</dbReference>
<evidence type="ECO:0000313" key="10">
    <source>
        <dbReference type="Proteomes" id="UP001280121"/>
    </source>
</evidence>
<keyword evidence="7" id="KW-0604">Photosystem II</keyword>
<keyword evidence="6 8" id="KW-0472">Membrane</keyword>
<dbReference type="GO" id="GO:0009523">
    <property type="term" value="C:photosystem II"/>
    <property type="evidence" value="ECO:0007669"/>
    <property type="project" value="UniProtKB-KW"/>
</dbReference>
<keyword evidence="5 8" id="KW-1133">Transmembrane helix</keyword>
<comment type="subcellular location">
    <subcellularLocation>
        <location evidence="1">Plastid</location>
        <location evidence="1">Chloroplast thylakoid membrane</location>
        <topology evidence="1">Single-pass membrane protein</topology>
    </subcellularLocation>
</comment>
<evidence type="ECO:0000256" key="8">
    <source>
        <dbReference type="SAM" id="Phobius"/>
    </source>
</evidence>
<evidence type="ECO:0000256" key="6">
    <source>
        <dbReference type="ARBA" id="ARBA00023136"/>
    </source>
</evidence>
<organism evidence="9 10">
    <name type="scientific">Dipteronia dyeriana</name>
    <dbReference type="NCBI Taxonomy" id="168575"/>
    <lineage>
        <taxon>Eukaryota</taxon>
        <taxon>Viridiplantae</taxon>
        <taxon>Streptophyta</taxon>
        <taxon>Embryophyta</taxon>
        <taxon>Tracheophyta</taxon>
        <taxon>Spermatophyta</taxon>
        <taxon>Magnoliopsida</taxon>
        <taxon>eudicotyledons</taxon>
        <taxon>Gunneridae</taxon>
        <taxon>Pentapetalae</taxon>
        <taxon>rosids</taxon>
        <taxon>malvids</taxon>
        <taxon>Sapindales</taxon>
        <taxon>Sapindaceae</taxon>
        <taxon>Hippocastanoideae</taxon>
        <taxon>Acereae</taxon>
        <taxon>Dipteronia</taxon>
    </lineage>
</organism>
<feature type="transmembrane region" description="Helical" evidence="8">
    <location>
        <begin position="66"/>
        <end position="90"/>
    </location>
</feature>
<dbReference type="InterPro" id="IPR001056">
    <property type="entry name" value="PSII_PsbH"/>
</dbReference>
<evidence type="ECO:0000256" key="5">
    <source>
        <dbReference type="ARBA" id="ARBA00022989"/>
    </source>
</evidence>
<dbReference type="PANTHER" id="PTHR34469">
    <property type="entry name" value="PHOTOSYSTEM II REACTION CENTER PROTEIN H"/>
    <property type="match status" value="1"/>
</dbReference>
<evidence type="ECO:0000256" key="4">
    <source>
        <dbReference type="ARBA" id="ARBA00022692"/>
    </source>
</evidence>
<reference evidence="9" key="1">
    <citation type="journal article" date="2023" name="Plant J.">
        <title>Genome sequences and population genomics provide insights into the demographic history, inbreeding, and mutation load of two 'living fossil' tree species of Dipteronia.</title>
        <authorList>
            <person name="Feng Y."/>
            <person name="Comes H.P."/>
            <person name="Chen J."/>
            <person name="Zhu S."/>
            <person name="Lu R."/>
            <person name="Zhang X."/>
            <person name="Li P."/>
            <person name="Qiu J."/>
            <person name="Olsen K.M."/>
            <person name="Qiu Y."/>
        </authorList>
    </citation>
    <scope>NUCLEOTIDE SEQUENCE</scope>
    <source>
        <strain evidence="9">KIB01</strain>
    </source>
</reference>
<dbReference type="Proteomes" id="UP001280121">
    <property type="component" value="Unassembled WGS sequence"/>
</dbReference>
<protein>
    <submittedName>
        <fullName evidence="9">Uncharacterized protein</fullName>
    </submittedName>
</protein>
<name>A0AAE0CJT7_9ROSI</name>
<dbReference type="Pfam" id="PF00737">
    <property type="entry name" value="PsbH"/>
    <property type="match status" value="1"/>
</dbReference>
<keyword evidence="2" id="KW-0602">Photosynthesis</keyword>
<keyword evidence="4 8" id="KW-0812">Transmembrane</keyword>
<dbReference type="PANTHER" id="PTHR34469:SF4">
    <property type="entry name" value="PHOTOSYSTEM II REACTION CENTER PROTEIN H"/>
    <property type="match status" value="1"/>
</dbReference>
<evidence type="ECO:0000256" key="3">
    <source>
        <dbReference type="ARBA" id="ARBA00022553"/>
    </source>
</evidence>
<gene>
    <name evidence="9" type="ORF">Ddye_013044</name>
</gene>
<feature type="transmembrane region" description="Helical" evidence="8">
    <location>
        <begin position="34"/>
        <end position="54"/>
    </location>
</feature>
<evidence type="ECO:0000256" key="7">
    <source>
        <dbReference type="ARBA" id="ARBA00023276"/>
    </source>
</evidence>
<sequence>MATQIVEGSSRSGRRQTSVEALLKPLNSEYGKVALGWGTTPLMGIAMALFTVIADDITSKYDPPHVNIFYCLGGITLTCFLVQVATWLFFTLGPNWVLGSENSNRHTRSDSGSSNFISIRLFSVNCLERSNNDAIERLERQLAENKGKEMVGRRTQGNGRRTRSSWREVEFLTSEVDEPNLTGNQEGFKRGGRVEHGLLVVKCWLHDEVFEEEMDEGSEEDVRWDRRLHNRIQIYGQ</sequence>
<proteinExistence type="predicted"/>
<dbReference type="EMBL" id="JANJYI010000004">
    <property type="protein sequence ID" value="KAK2653188.1"/>
    <property type="molecule type" value="Genomic_DNA"/>
</dbReference>
<keyword evidence="10" id="KW-1185">Reference proteome</keyword>
<accession>A0AAE0CJT7</accession>
<evidence type="ECO:0000256" key="2">
    <source>
        <dbReference type="ARBA" id="ARBA00022531"/>
    </source>
</evidence>
<dbReference type="Gene3D" id="1.20.5.880">
    <property type="entry name" value="Photosystem II reaction center protein H"/>
    <property type="match status" value="1"/>
</dbReference>
<dbReference type="GO" id="GO:0015979">
    <property type="term" value="P:photosynthesis"/>
    <property type="evidence" value="ECO:0007669"/>
    <property type="project" value="UniProtKB-KW"/>
</dbReference>